<dbReference type="GO" id="GO:0005829">
    <property type="term" value="C:cytosol"/>
    <property type="evidence" value="ECO:0007669"/>
    <property type="project" value="UniProtKB-SubCell"/>
</dbReference>
<dbReference type="PANTHER" id="PTHR21091:SF169">
    <property type="entry name" value="UROPORPHYRINOGEN DECARBOXYLASE"/>
    <property type="match status" value="1"/>
</dbReference>
<reference evidence="15 16" key="1">
    <citation type="journal article" date="2010" name="PLoS ONE">
        <title>The Waddlia genome: a window into chlamydial biology.</title>
        <authorList>
            <person name="Bertelli C."/>
            <person name="Collyn F."/>
            <person name="Croxatto A."/>
            <person name="Ruckert C."/>
            <person name="Polkinghorne A."/>
            <person name="Kebbi-Beghdadi C."/>
            <person name="Goesmann A."/>
            <person name="Vaughan L."/>
            <person name="Greub G."/>
        </authorList>
    </citation>
    <scope>NUCLEOTIDE SEQUENCE [LARGE SCALE GENOMIC DNA]</scope>
    <source>
        <strain evidence="16">ATCC VR-1470 / WSU 86-1044</strain>
    </source>
</reference>
<comment type="function">
    <text evidence="10">Catalyzes the decarboxylation of four acetate groups of uroporphyrinogen-III to yield coproporphyrinogen-III.</text>
</comment>
<keyword evidence="8 10" id="KW-0456">Lyase</keyword>
<evidence type="ECO:0000259" key="14">
    <source>
        <dbReference type="PROSITE" id="PS00907"/>
    </source>
</evidence>
<comment type="pathway">
    <text evidence="2 10 11">Porphyrin-containing compound metabolism; protoporphyrin-IX biosynthesis; coproporphyrinogen-III from 5-aminolevulinate: step 4/4.</text>
</comment>
<dbReference type="InterPro" id="IPR000257">
    <property type="entry name" value="Uroporphyrinogen_deCOase"/>
</dbReference>
<dbReference type="Pfam" id="PF01208">
    <property type="entry name" value="URO-D"/>
    <property type="match status" value="1"/>
</dbReference>
<evidence type="ECO:0000256" key="9">
    <source>
        <dbReference type="ARBA" id="ARBA00023244"/>
    </source>
</evidence>
<feature type="binding site" evidence="10">
    <location>
        <position position="147"/>
    </location>
    <ligand>
        <name>substrate</name>
    </ligand>
</feature>
<feature type="site" description="Transition state stabilizer" evidence="10">
    <location>
        <position position="72"/>
    </location>
</feature>
<evidence type="ECO:0000256" key="10">
    <source>
        <dbReference type="HAMAP-Rule" id="MF_00218"/>
    </source>
</evidence>
<dbReference type="OrthoDB" id="9806656at2"/>
<dbReference type="PROSITE" id="PS00906">
    <property type="entry name" value="UROD_1"/>
    <property type="match status" value="1"/>
</dbReference>
<feature type="binding site" evidence="10">
    <location>
        <position position="202"/>
    </location>
    <ligand>
        <name>substrate</name>
    </ligand>
</feature>
<dbReference type="HAMAP" id="MF_00218">
    <property type="entry name" value="URO_D"/>
    <property type="match status" value="1"/>
</dbReference>
<comment type="caution">
    <text evidence="10">Lacks conserved residue(s) required for the propagation of feature annotation.</text>
</comment>
<feature type="domain" description="Uroporphyrinogen decarboxylase (URO-D)" evidence="14">
    <location>
        <begin position="135"/>
        <end position="151"/>
    </location>
</feature>
<comment type="similarity">
    <text evidence="3 10 12">Belongs to the uroporphyrinogen decarboxylase family.</text>
</comment>
<evidence type="ECO:0000256" key="2">
    <source>
        <dbReference type="ARBA" id="ARBA00004804"/>
    </source>
</evidence>
<evidence type="ECO:0000256" key="4">
    <source>
        <dbReference type="ARBA" id="ARBA00011738"/>
    </source>
</evidence>
<dbReference type="KEGG" id="wch:wcw_0240"/>
<proteinExistence type="inferred from homology"/>
<dbReference type="AlphaFoldDB" id="D6YU04"/>
<evidence type="ECO:0000256" key="3">
    <source>
        <dbReference type="ARBA" id="ARBA00009935"/>
    </source>
</evidence>
<feature type="domain" description="Uroporphyrinogen decarboxylase (URO-D)" evidence="13">
    <location>
        <begin position="18"/>
        <end position="27"/>
    </location>
</feature>
<feature type="binding site" evidence="10">
    <location>
        <position position="316"/>
    </location>
    <ligand>
        <name>substrate</name>
    </ligand>
</feature>
<dbReference type="Gene3D" id="3.20.20.210">
    <property type="match status" value="1"/>
</dbReference>
<dbReference type="Proteomes" id="UP000001505">
    <property type="component" value="Chromosome"/>
</dbReference>
<keyword evidence="16" id="KW-1185">Reference proteome</keyword>
<dbReference type="FunFam" id="3.20.20.210:FF:000008">
    <property type="entry name" value="Uroporphyrinogen decarboxylase"/>
    <property type="match status" value="1"/>
</dbReference>
<dbReference type="PANTHER" id="PTHR21091">
    <property type="entry name" value="METHYLTETRAHYDROFOLATE:HOMOCYSTEINE METHYLTRANSFERASE RELATED"/>
    <property type="match status" value="1"/>
</dbReference>
<keyword evidence="6 10" id="KW-0963">Cytoplasm</keyword>
<dbReference type="NCBIfam" id="TIGR01464">
    <property type="entry name" value="hemE"/>
    <property type="match status" value="1"/>
</dbReference>
<keyword evidence="9 10" id="KW-0627">Porphyrin biosynthesis</keyword>
<gene>
    <name evidence="10 15" type="primary">hemE</name>
    <name evidence="15" type="ordered locus">wcw_0240</name>
</gene>
<dbReference type="GO" id="GO:0004853">
    <property type="term" value="F:uroporphyrinogen decarboxylase activity"/>
    <property type="evidence" value="ECO:0007669"/>
    <property type="project" value="UniProtKB-UniRule"/>
</dbReference>
<evidence type="ECO:0000313" key="15">
    <source>
        <dbReference type="EMBL" id="ADI37615.1"/>
    </source>
</evidence>
<evidence type="ECO:0000313" key="16">
    <source>
        <dbReference type="Proteomes" id="UP000001505"/>
    </source>
</evidence>
<evidence type="ECO:0000256" key="12">
    <source>
        <dbReference type="RuleBase" id="RU004169"/>
    </source>
</evidence>
<dbReference type="UniPathway" id="UPA00251">
    <property type="reaction ID" value="UER00321"/>
</dbReference>
<dbReference type="SUPFAM" id="SSF51726">
    <property type="entry name" value="UROD/MetE-like"/>
    <property type="match status" value="1"/>
</dbReference>
<evidence type="ECO:0000256" key="8">
    <source>
        <dbReference type="ARBA" id="ARBA00023239"/>
    </source>
</evidence>
<feature type="binding site" evidence="10">
    <location>
        <begin position="23"/>
        <end position="27"/>
    </location>
    <ligand>
        <name>substrate</name>
    </ligand>
</feature>
<comment type="catalytic activity">
    <reaction evidence="10 11">
        <text>uroporphyrinogen III + 4 H(+) = coproporphyrinogen III + 4 CO2</text>
        <dbReference type="Rhea" id="RHEA:19865"/>
        <dbReference type="ChEBI" id="CHEBI:15378"/>
        <dbReference type="ChEBI" id="CHEBI:16526"/>
        <dbReference type="ChEBI" id="CHEBI:57308"/>
        <dbReference type="ChEBI" id="CHEBI:57309"/>
        <dbReference type="EC" id="4.1.1.37"/>
    </reaction>
</comment>
<feature type="binding site" evidence="10">
    <location>
        <position position="72"/>
    </location>
    <ligand>
        <name>substrate</name>
    </ligand>
</feature>
<dbReference type="eggNOG" id="COG0407">
    <property type="taxonomic scope" value="Bacteria"/>
</dbReference>
<protein>
    <recommendedName>
        <fullName evidence="5 10">Uroporphyrinogen decarboxylase</fullName>
        <shortName evidence="10">UPD</shortName>
        <shortName evidence="10">URO-D</shortName>
        <ecNumber evidence="5 10">4.1.1.37</ecNumber>
    </recommendedName>
</protein>
<organism evidence="15 16">
    <name type="scientific">Waddlia chondrophila (strain ATCC VR-1470 / WSU 86-1044)</name>
    <dbReference type="NCBI Taxonomy" id="716544"/>
    <lineage>
        <taxon>Bacteria</taxon>
        <taxon>Pseudomonadati</taxon>
        <taxon>Chlamydiota</taxon>
        <taxon>Chlamydiia</taxon>
        <taxon>Parachlamydiales</taxon>
        <taxon>Waddliaceae</taxon>
        <taxon>Waddlia</taxon>
    </lineage>
</organism>
<evidence type="ECO:0000256" key="5">
    <source>
        <dbReference type="ARBA" id="ARBA00012288"/>
    </source>
</evidence>
<dbReference type="RefSeq" id="WP_013181343.1">
    <property type="nucleotide sequence ID" value="NC_014225.1"/>
</dbReference>
<accession>D6YU04</accession>
<evidence type="ECO:0000256" key="1">
    <source>
        <dbReference type="ARBA" id="ARBA00004514"/>
    </source>
</evidence>
<comment type="subcellular location">
    <subcellularLocation>
        <location evidence="1">Cytoplasm</location>
        <location evidence="1">Cytosol</location>
    </subcellularLocation>
</comment>
<evidence type="ECO:0000256" key="11">
    <source>
        <dbReference type="RuleBase" id="RU000554"/>
    </source>
</evidence>
<evidence type="ECO:0000256" key="6">
    <source>
        <dbReference type="ARBA" id="ARBA00022490"/>
    </source>
</evidence>
<dbReference type="EMBL" id="CP001928">
    <property type="protein sequence ID" value="ADI37615.1"/>
    <property type="molecule type" value="Genomic_DNA"/>
</dbReference>
<dbReference type="EC" id="4.1.1.37" evidence="5 10"/>
<dbReference type="HOGENOM" id="CLU_040933_0_0_0"/>
<dbReference type="GO" id="GO:0006782">
    <property type="term" value="P:protoporphyrinogen IX biosynthetic process"/>
    <property type="evidence" value="ECO:0007669"/>
    <property type="project" value="UniProtKB-UniRule"/>
</dbReference>
<sequence>MNTLLLEALACENQSRPPVWMMRQAGRYMPSYRKIREQYAFVEMCRNPEIAAEVTMLPIHEFGMDAAILFSDILMIPDALGVGLRFEEGKGPIIEKPVKSCEDVAALKKPVVEEALGFVADAIRLLCNELSVPLIGFCGAPFTVASYMIEGGTSRDFKQTKQWMYRDPESFHALLALIAEATIDYVDMQVAAGAQAIQIFDSWAHVLGFRQFKEFSLFYMNAILEGICKPNPPVIIYCRGASVFAQELANIYPQAISLDWNAHLPSLRNLIPSRIALQGNFDPDLLYAPFSTIEEEVKRMLCEMDGDPGYIVNLGHGIKPDMSPEAVKAFVDTVKAYSPITQAVE</sequence>
<dbReference type="InterPro" id="IPR038071">
    <property type="entry name" value="UROD/MetE-like_sf"/>
</dbReference>
<comment type="subunit">
    <text evidence="4 10">Homodimer.</text>
</comment>
<dbReference type="PROSITE" id="PS00907">
    <property type="entry name" value="UROD_2"/>
    <property type="match status" value="1"/>
</dbReference>
<evidence type="ECO:0000259" key="13">
    <source>
        <dbReference type="PROSITE" id="PS00906"/>
    </source>
</evidence>
<dbReference type="CDD" id="cd00717">
    <property type="entry name" value="URO-D"/>
    <property type="match status" value="1"/>
</dbReference>
<name>D6YU04_WADCW</name>
<dbReference type="InterPro" id="IPR006361">
    <property type="entry name" value="Uroporphyrinogen_deCO2ase_HemE"/>
</dbReference>
<keyword evidence="7 10" id="KW-0210">Decarboxylase</keyword>
<dbReference type="STRING" id="716544.wcw_0240"/>
<evidence type="ECO:0000256" key="7">
    <source>
        <dbReference type="ARBA" id="ARBA00022793"/>
    </source>
</evidence>